<evidence type="ECO:0000313" key="8">
    <source>
        <dbReference type="Proteomes" id="UP000030748"/>
    </source>
</evidence>
<dbReference type="AlphaFoldDB" id="A0A022PQU2"/>
<feature type="domain" description="Glycosyltransferase N-terminal" evidence="6">
    <location>
        <begin position="12"/>
        <end position="238"/>
    </location>
</feature>
<dbReference type="EMBL" id="KI632325">
    <property type="protein sequence ID" value="EYU18697.1"/>
    <property type="molecule type" value="Genomic_DNA"/>
</dbReference>
<evidence type="ECO:0000259" key="6">
    <source>
        <dbReference type="Pfam" id="PF26168"/>
    </source>
</evidence>
<protein>
    <recommendedName>
        <fullName evidence="5">Glycosyltransferase</fullName>
        <ecNumber evidence="5">2.4.1.-</ecNumber>
    </recommendedName>
</protein>
<dbReference type="InterPro" id="IPR035595">
    <property type="entry name" value="UDP_glycos_trans_CS"/>
</dbReference>
<dbReference type="FunFam" id="3.40.50.2000:FF:000060">
    <property type="entry name" value="Glycosyltransferase"/>
    <property type="match status" value="1"/>
</dbReference>
<organism evidence="7 8">
    <name type="scientific">Erythranthe guttata</name>
    <name type="common">Yellow monkey flower</name>
    <name type="synonym">Mimulus guttatus</name>
    <dbReference type="NCBI Taxonomy" id="4155"/>
    <lineage>
        <taxon>Eukaryota</taxon>
        <taxon>Viridiplantae</taxon>
        <taxon>Streptophyta</taxon>
        <taxon>Embryophyta</taxon>
        <taxon>Tracheophyta</taxon>
        <taxon>Spermatophyta</taxon>
        <taxon>Magnoliopsida</taxon>
        <taxon>eudicotyledons</taxon>
        <taxon>Gunneridae</taxon>
        <taxon>Pentapetalae</taxon>
        <taxon>asterids</taxon>
        <taxon>lamiids</taxon>
        <taxon>Lamiales</taxon>
        <taxon>Phrymaceae</taxon>
        <taxon>Erythranthe</taxon>
    </lineage>
</organism>
<name>A0A022PQU2_ERYGU</name>
<proteinExistence type="inferred from homology"/>
<dbReference type="InterPro" id="IPR058980">
    <property type="entry name" value="Glyco_transf_N"/>
</dbReference>
<dbReference type="Proteomes" id="UP000030748">
    <property type="component" value="Unassembled WGS sequence"/>
</dbReference>
<evidence type="ECO:0000313" key="7">
    <source>
        <dbReference type="EMBL" id="EYU18697.1"/>
    </source>
</evidence>
<dbReference type="EC" id="2.4.1.-" evidence="5"/>
<dbReference type="Gene3D" id="3.40.50.2000">
    <property type="entry name" value="Glycogen Phosphorylase B"/>
    <property type="match status" value="2"/>
</dbReference>
<comment type="similarity">
    <text evidence="1 4">Belongs to the UDP-glycosyltransferase family.</text>
</comment>
<evidence type="ECO:0000256" key="5">
    <source>
        <dbReference type="RuleBase" id="RU362057"/>
    </source>
</evidence>
<evidence type="ECO:0000256" key="3">
    <source>
        <dbReference type="ARBA" id="ARBA00022679"/>
    </source>
</evidence>
<reference evidence="7 8" key="1">
    <citation type="journal article" date="2013" name="Proc. Natl. Acad. Sci. U.S.A.">
        <title>Fine-scale variation in meiotic recombination in Mimulus inferred from population shotgun sequencing.</title>
        <authorList>
            <person name="Hellsten U."/>
            <person name="Wright K.M."/>
            <person name="Jenkins J."/>
            <person name="Shu S."/>
            <person name="Yuan Y."/>
            <person name="Wessler S.R."/>
            <person name="Schmutz J."/>
            <person name="Willis J.H."/>
            <person name="Rokhsar D.S."/>
        </authorList>
    </citation>
    <scope>NUCLEOTIDE SEQUENCE [LARGE SCALE GENOMIC DNA]</scope>
    <source>
        <strain evidence="8">cv. DUN x IM62</strain>
    </source>
</reference>
<keyword evidence="3 4" id="KW-0808">Transferase</keyword>
<dbReference type="CDD" id="cd03784">
    <property type="entry name" value="GT1_Gtf-like"/>
    <property type="match status" value="1"/>
</dbReference>
<keyword evidence="8" id="KW-1185">Reference proteome</keyword>
<keyword evidence="2 4" id="KW-0328">Glycosyltransferase</keyword>
<dbReference type="GO" id="GO:0016138">
    <property type="term" value="P:glycoside biosynthetic process"/>
    <property type="evidence" value="ECO:0007669"/>
    <property type="project" value="UniProtKB-ARBA"/>
</dbReference>
<dbReference type="InterPro" id="IPR002213">
    <property type="entry name" value="UDP_glucos_trans"/>
</dbReference>
<dbReference type="PROSITE" id="PS00375">
    <property type="entry name" value="UDPGT"/>
    <property type="match status" value="1"/>
</dbReference>
<dbReference type="PhylomeDB" id="A0A022PQU2"/>
<dbReference type="Pfam" id="PF00201">
    <property type="entry name" value="UDPGT"/>
    <property type="match status" value="1"/>
</dbReference>
<accession>A0A022PQU2</accession>
<evidence type="ECO:0000256" key="2">
    <source>
        <dbReference type="ARBA" id="ARBA00022676"/>
    </source>
</evidence>
<evidence type="ECO:0000256" key="1">
    <source>
        <dbReference type="ARBA" id="ARBA00009995"/>
    </source>
</evidence>
<dbReference type="GO" id="GO:0035251">
    <property type="term" value="F:UDP-glucosyltransferase activity"/>
    <property type="evidence" value="ECO:0000318"/>
    <property type="project" value="GO_Central"/>
</dbReference>
<dbReference type="eggNOG" id="KOG1192">
    <property type="taxonomic scope" value="Eukaryota"/>
</dbReference>
<sequence>MESNKNERRRTIRVLMFPWLAYGHITPYLELAKKLVTKNDSFAVYMCSTPATLTCIDKKVPQNLSNSIKLVPFHLPNTQGLPSNFHTTNGLPSHLIPTLREMLDSSANEFSRVLEKLTPDLVIYDCFQPWAASVAKDRKIAAVEFLTSGAASTGHLYHQLLHPGIEFPFSKSIYHRDYDDMTFVLETIASVERTKNVLEGARVSDKIVLIKGCREIEGKYIDYASSLMGKKFVPVGPLVILESSSNPNDGKDNGIMSWLDKKEKKSTVFVSFGSECFITKEDIYEVAYGLELSKTNFIWVVRLPKGDASSSIEEILPIGFLDRVKGRGRVLEGWAPQTMILGHANVGGFVSHCGWNSLMESMYFGVPIIAMPMHVDQPVNARLVEEVGVGVEVLRDKNRRFRRETVAAVIRSVVVEDSGRFVRERAAYMKEKLKYNGCEEIDEVVKEVVGLLQ</sequence>
<dbReference type="Pfam" id="PF26168">
    <property type="entry name" value="Glyco_transf_N"/>
    <property type="match status" value="1"/>
</dbReference>
<gene>
    <name evidence="7" type="ORF">MIMGU_mgv1a006194mg</name>
</gene>
<dbReference type="PANTHER" id="PTHR48044">
    <property type="entry name" value="GLYCOSYLTRANSFERASE"/>
    <property type="match status" value="1"/>
</dbReference>
<evidence type="ECO:0000256" key="4">
    <source>
        <dbReference type="RuleBase" id="RU003718"/>
    </source>
</evidence>
<dbReference type="PANTHER" id="PTHR48044:SF39">
    <property type="entry name" value="GLYCOSYLTRANSFERASE"/>
    <property type="match status" value="1"/>
</dbReference>
<dbReference type="SUPFAM" id="SSF53756">
    <property type="entry name" value="UDP-Glycosyltransferase/glycogen phosphorylase"/>
    <property type="match status" value="1"/>
</dbReference>